<evidence type="ECO:0000256" key="1">
    <source>
        <dbReference type="SAM" id="MobiDB-lite"/>
    </source>
</evidence>
<dbReference type="GO" id="GO:0005815">
    <property type="term" value="C:microtubule organizing center"/>
    <property type="evidence" value="ECO:0007669"/>
    <property type="project" value="TreeGrafter"/>
</dbReference>
<dbReference type="GO" id="GO:0034464">
    <property type="term" value="C:BBSome"/>
    <property type="evidence" value="ECO:0007669"/>
    <property type="project" value="InterPro"/>
</dbReference>
<evidence type="ECO:0000313" key="3">
    <source>
        <dbReference type="EMBL" id="CAI2363659.1"/>
    </source>
</evidence>
<evidence type="ECO:0000313" key="4">
    <source>
        <dbReference type="Proteomes" id="UP001295684"/>
    </source>
</evidence>
<dbReference type="InterPro" id="IPR028784">
    <property type="entry name" value="BBS1"/>
</dbReference>
<feature type="domain" description="Bardet-Biedl syndrome 1 N-terminal" evidence="2">
    <location>
        <begin position="22"/>
        <end position="156"/>
    </location>
</feature>
<feature type="compositionally biased region" description="Polar residues" evidence="1">
    <location>
        <begin position="141"/>
        <end position="154"/>
    </location>
</feature>
<sequence length="163" mass="19044">MESSKQEESKLKDKSQIKKNPWLHAWSDPIAGVHCYSQTMLLSDLNDDGDNKLILADKDNIIKIYQGTNILFQDNLITRPIAVETFYENNKKPMMPIIAIAADDKIMLYHKYRQYYLYIFPPIAIEEEEQEIWRKMQSQEITTEQGVDQLNSQRDSGKGKPFK</sequence>
<dbReference type="GO" id="GO:0061512">
    <property type="term" value="P:protein localization to cilium"/>
    <property type="evidence" value="ECO:0007669"/>
    <property type="project" value="TreeGrafter"/>
</dbReference>
<dbReference type="GO" id="GO:1905515">
    <property type="term" value="P:non-motile cilium assembly"/>
    <property type="evidence" value="ECO:0007669"/>
    <property type="project" value="InterPro"/>
</dbReference>
<organism evidence="3 4">
    <name type="scientific">Euplotes crassus</name>
    <dbReference type="NCBI Taxonomy" id="5936"/>
    <lineage>
        <taxon>Eukaryota</taxon>
        <taxon>Sar</taxon>
        <taxon>Alveolata</taxon>
        <taxon>Ciliophora</taxon>
        <taxon>Intramacronucleata</taxon>
        <taxon>Spirotrichea</taxon>
        <taxon>Hypotrichia</taxon>
        <taxon>Euplotida</taxon>
        <taxon>Euplotidae</taxon>
        <taxon>Moneuplotes</taxon>
    </lineage>
</organism>
<dbReference type="InterPro" id="IPR032728">
    <property type="entry name" value="BBS1_N"/>
</dbReference>
<dbReference type="AlphaFoldDB" id="A0AAD1X7F2"/>
<dbReference type="GO" id="GO:0005113">
    <property type="term" value="F:patched binding"/>
    <property type="evidence" value="ECO:0007669"/>
    <property type="project" value="TreeGrafter"/>
</dbReference>
<reference evidence="3" key="1">
    <citation type="submission" date="2023-07" db="EMBL/GenBank/DDBJ databases">
        <authorList>
            <consortium name="AG Swart"/>
            <person name="Singh M."/>
            <person name="Singh A."/>
            <person name="Seah K."/>
            <person name="Emmerich C."/>
        </authorList>
    </citation>
    <scope>NUCLEOTIDE SEQUENCE</scope>
    <source>
        <strain evidence="3">DP1</strain>
    </source>
</reference>
<feature type="region of interest" description="Disordered" evidence="1">
    <location>
        <begin position="141"/>
        <end position="163"/>
    </location>
</feature>
<proteinExistence type="predicted"/>
<protein>
    <recommendedName>
        <fullName evidence="2">Bardet-Biedl syndrome 1 N-terminal domain-containing protein</fullName>
    </recommendedName>
</protein>
<name>A0AAD1X7F2_EUPCR</name>
<dbReference type="PANTHER" id="PTHR20870:SF0">
    <property type="entry name" value="BARDET-BIEDL SYNDROME 1 PROTEIN"/>
    <property type="match status" value="1"/>
</dbReference>
<comment type="caution">
    <text evidence="3">The sequence shown here is derived from an EMBL/GenBank/DDBJ whole genome shotgun (WGS) entry which is preliminary data.</text>
</comment>
<dbReference type="GO" id="GO:0005119">
    <property type="term" value="F:smoothened binding"/>
    <property type="evidence" value="ECO:0007669"/>
    <property type="project" value="TreeGrafter"/>
</dbReference>
<accession>A0AAD1X7F2</accession>
<keyword evidence="4" id="KW-1185">Reference proteome</keyword>
<evidence type="ECO:0000259" key="2">
    <source>
        <dbReference type="Pfam" id="PF14779"/>
    </source>
</evidence>
<dbReference type="Proteomes" id="UP001295684">
    <property type="component" value="Unassembled WGS sequence"/>
</dbReference>
<dbReference type="PANTHER" id="PTHR20870">
    <property type="entry name" value="BARDET-BIEDL SYNDROME 1 PROTEIN"/>
    <property type="match status" value="1"/>
</dbReference>
<dbReference type="GO" id="GO:0005930">
    <property type="term" value="C:axoneme"/>
    <property type="evidence" value="ECO:0007669"/>
    <property type="project" value="TreeGrafter"/>
</dbReference>
<dbReference type="EMBL" id="CAMPGE010004808">
    <property type="protein sequence ID" value="CAI2363659.1"/>
    <property type="molecule type" value="Genomic_DNA"/>
</dbReference>
<gene>
    <name evidence="3" type="ORF">ECRASSUSDP1_LOCUS4995</name>
</gene>
<dbReference type="Pfam" id="PF14779">
    <property type="entry name" value="BBS1"/>
    <property type="match status" value="1"/>
</dbReference>